<dbReference type="OrthoDB" id="10281147at2759"/>
<protein>
    <submittedName>
        <fullName evidence="1">Uncharacterized protein</fullName>
    </submittedName>
</protein>
<proteinExistence type="predicted"/>
<dbReference type="Proteomes" id="UP000886595">
    <property type="component" value="Unassembled WGS sequence"/>
</dbReference>
<organism evidence="1 2">
    <name type="scientific">Brassica carinata</name>
    <name type="common">Ethiopian mustard</name>
    <name type="synonym">Abyssinian cabbage</name>
    <dbReference type="NCBI Taxonomy" id="52824"/>
    <lineage>
        <taxon>Eukaryota</taxon>
        <taxon>Viridiplantae</taxon>
        <taxon>Streptophyta</taxon>
        <taxon>Embryophyta</taxon>
        <taxon>Tracheophyta</taxon>
        <taxon>Spermatophyta</taxon>
        <taxon>Magnoliopsida</taxon>
        <taxon>eudicotyledons</taxon>
        <taxon>Gunneridae</taxon>
        <taxon>Pentapetalae</taxon>
        <taxon>rosids</taxon>
        <taxon>malvids</taxon>
        <taxon>Brassicales</taxon>
        <taxon>Brassicaceae</taxon>
        <taxon>Brassiceae</taxon>
        <taxon>Brassica</taxon>
    </lineage>
</organism>
<reference evidence="1 2" key="1">
    <citation type="submission" date="2020-02" db="EMBL/GenBank/DDBJ databases">
        <authorList>
            <person name="Ma Q."/>
            <person name="Huang Y."/>
            <person name="Song X."/>
            <person name="Pei D."/>
        </authorList>
    </citation>
    <scope>NUCLEOTIDE SEQUENCE [LARGE SCALE GENOMIC DNA]</scope>
    <source>
        <strain evidence="1">Sxm20200214</strain>
        <tissue evidence="1">Leaf</tissue>
    </source>
</reference>
<dbReference type="AlphaFoldDB" id="A0A8X7QFY7"/>
<gene>
    <name evidence="1" type="ORF">Bca52824_073788</name>
</gene>
<keyword evidence="2" id="KW-1185">Reference proteome</keyword>
<comment type="caution">
    <text evidence="1">The sequence shown here is derived from an EMBL/GenBank/DDBJ whole genome shotgun (WGS) entry which is preliminary data.</text>
</comment>
<sequence length="84" mass="9459">MRTCDIAIDKRRFRCNKSGSARRTTLGYSVRERTTSTTSRAMIGGSFIKEDMVRPRDSGDEDMFGVEYLNTRPGLLDSTSRICG</sequence>
<name>A0A8X7QFY7_BRACI</name>
<dbReference type="EMBL" id="JAAMPC010000014">
    <property type="protein sequence ID" value="KAG2266709.1"/>
    <property type="molecule type" value="Genomic_DNA"/>
</dbReference>
<accession>A0A8X7QFY7</accession>
<evidence type="ECO:0000313" key="2">
    <source>
        <dbReference type="Proteomes" id="UP000886595"/>
    </source>
</evidence>
<evidence type="ECO:0000313" key="1">
    <source>
        <dbReference type="EMBL" id="KAG2266709.1"/>
    </source>
</evidence>